<evidence type="ECO:0000256" key="3">
    <source>
        <dbReference type="ARBA" id="ARBA00022554"/>
    </source>
</evidence>
<evidence type="ECO:0000259" key="6">
    <source>
        <dbReference type="Pfam" id="PF03088"/>
    </source>
</evidence>
<dbReference type="PANTHER" id="PTHR10426">
    <property type="entry name" value="STRICTOSIDINE SYNTHASE-RELATED"/>
    <property type="match status" value="1"/>
</dbReference>
<dbReference type="GO" id="GO:0016787">
    <property type="term" value="F:hydrolase activity"/>
    <property type="evidence" value="ECO:0007669"/>
    <property type="project" value="TreeGrafter"/>
</dbReference>
<feature type="transmembrane region" description="Helical" evidence="5">
    <location>
        <begin position="64"/>
        <end position="83"/>
    </location>
</feature>
<dbReference type="OrthoDB" id="5307922at2759"/>
<evidence type="ECO:0000313" key="8">
    <source>
        <dbReference type="Proteomes" id="UP000295252"/>
    </source>
</evidence>
<comment type="similarity">
    <text evidence="2">Belongs to the strictosidine synthase family.</text>
</comment>
<dbReference type="GO" id="GO:0012505">
    <property type="term" value="C:endomembrane system"/>
    <property type="evidence" value="ECO:0007669"/>
    <property type="project" value="TreeGrafter"/>
</dbReference>
<evidence type="ECO:0000256" key="1">
    <source>
        <dbReference type="ARBA" id="ARBA00004116"/>
    </source>
</evidence>
<dbReference type="STRING" id="49390.A0A068VL45"/>
<keyword evidence="5" id="KW-0812">Transmembrane</keyword>
<protein>
    <submittedName>
        <fullName evidence="7">DH200=94 genomic scaffold, scaffold_3399</fullName>
    </submittedName>
</protein>
<accession>A0A068VL45</accession>
<dbReference type="Pfam" id="PF03088">
    <property type="entry name" value="Str_synth"/>
    <property type="match status" value="1"/>
</dbReference>
<keyword evidence="3" id="KW-0926">Vacuole</keyword>
<comment type="subcellular location">
    <subcellularLocation>
        <location evidence="1">Vacuole</location>
    </subcellularLocation>
</comment>
<dbReference type="EMBL" id="HG742483">
    <property type="protein sequence ID" value="CDP21322.1"/>
    <property type="molecule type" value="Genomic_DNA"/>
</dbReference>
<dbReference type="FunCoup" id="A0A068VL45">
    <property type="interactions" value="103"/>
</dbReference>
<evidence type="ECO:0000256" key="4">
    <source>
        <dbReference type="ARBA" id="ARBA00023180"/>
    </source>
</evidence>
<dbReference type="GO" id="GO:0005773">
    <property type="term" value="C:vacuole"/>
    <property type="evidence" value="ECO:0007669"/>
    <property type="project" value="UniProtKB-SubCell"/>
</dbReference>
<reference evidence="8" key="1">
    <citation type="journal article" date="2014" name="Science">
        <title>The coffee genome provides insight into the convergent evolution of caffeine biosynthesis.</title>
        <authorList>
            <person name="Denoeud F."/>
            <person name="Carretero-Paulet L."/>
            <person name="Dereeper A."/>
            <person name="Droc G."/>
            <person name="Guyot R."/>
            <person name="Pietrella M."/>
            <person name="Zheng C."/>
            <person name="Alberti A."/>
            <person name="Anthony F."/>
            <person name="Aprea G."/>
            <person name="Aury J.M."/>
            <person name="Bento P."/>
            <person name="Bernard M."/>
            <person name="Bocs S."/>
            <person name="Campa C."/>
            <person name="Cenci A."/>
            <person name="Combes M.C."/>
            <person name="Crouzillat D."/>
            <person name="Da Silva C."/>
            <person name="Daddiego L."/>
            <person name="De Bellis F."/>
            <person name="Dussert S."/>
            <person name="Garsmeur O."/>
            <person name="Gayraud T."/>
            <person name="Guignon V."/>
            <person name="Jahn K."/>
            <person name="Jamilloux V."/>
            <person name="Joet T."/>
            <person name="Labadie K."/>
            <person name="Lan T."/>
            <person name="Leclercq J."/>
            <person name="Lepelley M."/>
            <person name="Leroy T."/>
            <person name="Li L.T."/>
            <person name="Librado P."/>
            <person name="Lopez L."/>
            <person name="Munoz A."/>
            <person name="Noel B."/>
            <person name="Pallavicini A."/>
            <person name="Perrotta G."/>
            <person name="Poncet V."/>
            <person name="Pot D."/>
            <person name="Priyono X."/>
            <person name="Rigoreau M."/>
            <person name="Rouard M."/>
            <person name="Rozas J."/>
            <person name="Tranchant-Dubreuil C."/>
            <person name="VanBuren R."/>
            <person name="Zhang Q."/>
            <person name="Andrade A.C."/>
            <person name="Argout X."/>
            <person name="Bertrand B."/>
            <person name="de Kochko A."/>
            <person name="Graziosi G."/>
            <person name="Henry R.J."/>
            <person name="Jayarama X."/>
            <person name="Ming R."/>
            <person name="Nagai C."/>
            <person name="Rounsley S."/>
            <person name="Sankoff D."/>
            <person name="Giuliano G."/>
            <person name="Albert V.A."/>
            <person name="Wincker P."/>
            <person name="Lashermes P."/>
        </authorList>
    </citation>
    <scope>NUCLEOTIDE SEQUENCE [LARGE SCALE GENOMIC DNA]</scope>
    <source>
        <strain evidence="8">cv. DH200-94</strain>
    </source>
</reference>
<dbReference type="SUPFAM" id="SSF63829">
    <property type="entry name" value="Calcium-dependent phosphotriesterase"/>
    <property type="match status" value="1"/>
</dbReference>
<organism evidence="7 8">
    <name type="scientific">Coffea canephora</name>
    <name type="common">Robusta coffee</name>
    <dbReference type="NCBI Taxonomy" id="49390"/>
    <lineage>
        <taxon>Eukaryota</taxon>
        <taxon>Viridiplantae</taxon>
        <taxon>Streptophyta</taxon>
        <taxon>Embryophyta</taxon>
        <taxon>Tracheophyta</taxon>
        <taxon>Spermatophyta</taxon>
        <taxon>Magnoliopsida</taxon>
        <taxon>eudicotyledons</taxon>
        <taxon>Gunneridae</taxon>
        <taxon>Pentapetalae</taxon>
        <taxon>asterids</taxon>
        <taxon>lamiids</taxon>
        <taxon>Gentianales</taxon>
        <taxon>Rubiaceae</taxon>
        <taxon>Ixoroideae</taxon>
        <taxon>Gardenieae complex</taxon>
        <taxon>Bertiereae - Coffeeae clade</taxon>
        <taxon>Coffeeae</taxon>
        <taxon>Coffea</taxon>
    </lineage>
</organism>
<dbReference type="Gramene" id="CDP21322">
    <property type="protein sequence ID" value="CDP21322"/>
    <property type="gene ID" value="GSCOC_T00012886001"/>
</dbReference>
<dbReference type="OMA" id="HVMVSHT"/>
<dbReference type="InterPro" id="IPR018119">
    <property type="entry name" value="Strictosidine_synth_cons-reg"/>
</dbReference>
<dbReference type="PANTHER" id="PTHR10426:SF136">
    <property type="entry name" value="PROTEIN STRICTOSIDINE SYNTHASE-LIKE 9-LIKE"/>
    <property type="match status" value="1"/>
</dbReference>
<dbReference type="Proteomes" id="UP000295252">
    <property type="component" value="Unassembled WGS sequence"/>
</dbReference>
<gene>
    <name evidence="7" type="ORF">GSCOC_T00012886001</name>
</gene>
<keyword evidence="5" id="KW-0472">Membrane</keyword>
<evidence type="ECO:0000313" key="7">
    <source>
        <dbReference type="EMBL" id="CDP21322.1"/>
    </source>
</evidence>
<dbReference type="AlphaFoldDB" id="A0A068VL45"/>
<dbReference type="InParanoid" id="A0A068VL45"/>
<evidence type="ECO:0000256" key="5">
    <source>
        <dbReference type="SAM" id="Phobius"/>
    </source>
</evidence>
<keyword evidence="4" id="KW-0325">Glycoprotein</keyword>
<keyword evidence="8" id="KW-1185">Reference proteome</keyword>
<name>A0A068VL45_COFCA</name>
<feature type="domain" description="Strictosidine synthase conserved region" evidence="6">
    <location>
        <begin position="201"/>
        <end position="289"/>
    </location>
</feature>
<proteinExistence type="inferred from homology"/>
<keyword evidence="5" id="KW-1133">Transmembrane helix</keyword>
<dbReference type="Gene3D" id="2.120.10.30">
    <property type="entry name" value="TolB, C-terminal domain"/>
    <property type="match status" value="1"/>
</dbReference>
<dbReference type="InterPro" id="IPR011042">
    <property type="entry name" value="6-blade_b-propeller_TolB-like"/>
</dbReference>
<evidence type="ECO:0000256" key="2">
    <source>
        <dbReference type="ARBA" id="ARBA00009191"/>
    </source>
</evidence>
<dbReference type="PhylomeDB" id="A0A068VL45"/>
<sequence length="384" mass="41982">MSTIDLVALRRFLAFRPKGILQYSATLSNSIPINTLVYSTVLHHLEMATLTTAFPNKRIDETILCFYVLVFCFLPTVLCAGHLKKLYLPDPGPESFAFDWAGGGPYTSVADGRVLKYEGPKVGFVDFQVLSSHMPRKFCDGTNRTDISQICGRPTGLGFYYKTGELYLADGGLGLVVIGPKGGPGKQLASAAGGLRFGFPDGLEVDQRTGIVYFTDASSRYNISQIAEVVANRDQTGRLLKYDPRTKKVTVLLRGLAGAAGVAISEDGSYLLVTEFVKARVSKYWLKGPLAHTSHVIANLSGAPDKIKRNSAGDYWIAVTVQSQKPTPTLQLQGQKINGNGKILETITFSPGFNSSLITEVQEYKRKLYLGSIYIGYVGVYRKH</sequence>